<evidence type="ECO:0000256" key="2">
    <source>
        <dbReference type="ARBA" id="ARBA00022475"/>
    </source>
</evidence>
<keyword evidence="4 6" id="KW-1133">Transmembrane helix</keyword>
<feature type="transmembrane region" description="Helical" evidence="6">
    <location>
        <begin position="35"/>
        <end position="58"/>
    </location>
</feature>
<dbReference type="Proteomes" id="UP000265618">
    <property type="component" value="Unassembled WGS sequence"/>
</dbReference>
<keyword evidence="5 6" id="KW-0472">Membrane</keyword>
<dbReference type="GO" id="GO:0005886">
    <property type="term" value="C:plasma membrane"/>
    <property type="evidence" value="ECO:0007669"/>
    <property type="project" value="UniProtKB-SubCell"/>
</dbReference>
<evidence type="ECO:0000256" key="4">
    <source>
        <dbReference type="ARBA" id="ARBA00022989"/>
    </source>
</evidence>
<dbReference type="InterPro" id="IPR051327">
    <property type="entry name" value="MATE_MepA_subfamily"/>
</dbReference>
<gene>
    <name evidence="7" type="ORF">KIPB_001562</name>
</gene>
<evidence type="ECO:0000256" key="5">
    <source>
        <dbReference type="ARBA" id="ARBA00023136"/>
    </source>
</evidence>
<dbReference type="EMBL" id="BDIP01000227">
    <property type="protein sequence ID" value="GIQ80723.1"/>
    <property type="molecule type" value="Genomic_DNA"/>
</dbReference>
<dbReference type="PANTHER" id="PTHR43823:SF3">
    <property type="entry name" value="MULTIDRUG EXPORT PROTEIN MEPA"/>
    <property type="match status" value="1"/>
</dbReference>
<sequence>MGRFLGLGFPQFGQQSSQMLPVVIGAAKYHRYSAVVMYGLLFCCAIAGLGWLGTLLAPEAIVRILGGDDPALTEIGVPVLRHWCFGFVLVCLPYIAAATFQAQSQALLATAVAICRQNLIIMPAMFLLPALSGDISSLFYAGTHYLSLSPPLSLTHTPIYPPLPQRHIESLLCWHCW</sequence>
<reference evidence="7 8" key="1">
    <citation type="journal article" date="2018" name="PLoS ONE">
        <title>The draft genome of Kipferlia bialata reveals reductive genome evolution in fornicate parasites.</title>
        <authorList>
            <person name="Tanifuji G."/>
            <person name="Takabayashi S."/>
            <person name="Kume K."/>
            <person name="Takagi M."/>
            <person name="Nakayama T."/>
            <person name="Kamikawa R."/>
            <person name="Inagaki Y."/>
            <person name="Hashimoto T."/>
        </authorList>
    </citation>
    <scope>NUCLEOTIDE SEQUENCE [LARGE SCALE GENOMIC DNA]</scope>
    <source>
        <strain evidence="7">NY0173</strain>
    </source>
</reference>
<name>A0A9K3CQX1_9EUKA</name>
<dbReference type="PANTHER" id="PTHR43823">
    <property type="entry name" value="SPORULATION PROTEIN YKVU"/>
    <property type="match status" value="1"/>
</dbReference>
<evidence type="ECO:0000313" key="7">
    <source>
        <dbReference type="EMBL" id="GIQ80723.1"/>
    </source>
</evidence>
<comment type="caution">
    <text evidence="7">The sequence shown here is derived from an EMBL/GenBank/DDBJ whole genome shotgun (WGS) entry which is preliminary data.</text>
</comment>
<evidence type="ECO:0000313" key="8">
    <source>
        <dbReference type="Proteomes" id="UP000265618"/>
    </source>
</evidence>
<protein>
    <submittedName>
        <fullName evidence="7">Uncharacterized protein</fullName>
    </submittedName>
</protein>
<keyword evidence="8" id="KW-1185">Reference proteome</keyword>
<keyword evidence="2" id="KW-1003">Cell membrane</keyword>
<proteinExistence type="predicted"/>
<evidence type="ECO:0000256" key="6">
    <source>
        <dbReference type="SAM" id="Phobius"/>
    </source>
</evidence>
<evidence type="ECO:0000256" key="1">
    <source>
        <dbReference type="ARBA" id="ARBA00004651"/>
    </source>
</evidence>
<organism evidence="7 8">
    <name type="scientific">Kipferlia bialata</name>
    <dbReference type="NCBI Taxonomy" id="797122"/>
    <lineage>
        <taxon>Eukaryota</taxon>
        <taxon>Metamonada</taxon>
        <taxon>Carpediemonas-like organisms</taxon>
        <taxon>Kipferlia</taxon>
    </lineage>
</organism>
<dbReference type="AlphaFoldDB" id="A0A9K3CQX1"/>
<keyword evidence="3 6" id="KW-0812">Transmembrane</keyword>
<comment type="subcellular location">
    <subcellularLocation>
        <location evidence="1">Cell membrane</location>
        <topology evidence="1">Multi-pass membrane protein</topology>
    </subcellularLocation>
</comment>
<accession>A0A9K3CQX1</accession>
<feature type="transmembrane region" description="Helical" evidence="6">
    <location>
        <begin position="79"/>
        <end position="100"/>
    </location>
</feature>
<evidence type="ECO:0000256" key="3">
    <source>
        <dbReference type="ARBA" id="ARBA00022692"/>
    </source>
</evidence>